<sequence>MLHHEATTARHVYTVREGSIFTRGVIDSSRPGFLVEKQPINQATGKPWQAKRTVKMFEADEVNKAMRFWLYTVTAAKKEDAPR</sequence>
<proteinExistence type="predicted"/>
<keyword evidence="2" id="KW-1185">Reference proteome</keyword>
<accession>A0ABW0FYE0</accession>
<evidence type="ECO:0000313" key="2">
    <source>
        <dbReference type="Proteomes" id="UP001596166"/>
    </source>
</evidence>
<dbReference type="Proteomes" id="UP001596166">
    <property type="component" value="Unassembled WGS sequence"/>
</dbReference>
<organism evidence="1 2">
    <name type="scientific">Azospirillum himalayense</name>
    <dbReference type="NCBI Taxonomy" id="654847"/>
    <lineage>
        <taxon>Bacteria</taxon>
        <taxon>Pseudomonadati</taxon>
        <taxon>Pseudomonadota</taxon>
        <taxon>Alphaproteobacteria</taxon>
        <taxon>Rhodospirillales</taxon>
        <taxon>Azospirillaceae</taxon>
        <taxon>Azospirillum</taxon>
    </lineage>
</organism>
<name>A0ABW0FYE0_9PROT</name>
<reference evidence="2" key="1">
    <citation type="journal article" date="2019" name="Int. J. Syst. Evol. Microbiol.">
        <title>The Global Catalogue of Microorganisms (GCM) 10K type strain sequencing project: providing services to taxonomists for standard genome sequencing and annotation.</title>
        <authorList>
            <consortium name="The Broad Institute Genomics Platform"/>
            <consortium name="The Broad Institute Genome Sequencing Center for Infectious Disease"/>
            <person name="Wu L."/>
            <person name="Ma J."/>
        </authorList>
    </citation>
    <scope>NUCLEOTIDE SEQUENCE [LARGE SCALE GENOMIC DNA]</scope>
    <source>
        <strain evidence="2">CCUG 58760</strain>
    </source>
</reference>
<protein>
    <submittedName>
        <fullName evidence="1">Uncharacterized protein</fullName>
    </submittedName>
</protein>
<dbReference type="RefSeq" id="WP_376993361.1">
    <property type="nucleotide sequence ID" value="NZ_JBHSLC010000002.1"/>
</dbReference>
<gene>
    <name evidence="1" type="ORF">ACFPMG_00815</name>
</gene>
<dbReference type="EMBL" id="JBHSLC010000002">
    <property type="protein sequence ID" value="MFC5353534.1"/>
    <property type="molecule type" value="Genomic_DNA"/>
</dbReference>
<comment type="caution">
    <text evidence="1">The sequence shown here is derived from an EMBL/GenBank/DDBJ whole genome shotgun (WGS) entry which is preliminary data.</text>
</comment>
<evidence type="ECO:0000313" key="1">
    <source>
        <dbReference type="EMBL" id="MFC5353534.1"/>
    </source>
</evidence>